<accession>A0A401RW14</accession>
<gene>
    <name evidence="16" type="ORF">chiPu_0000700</name>
</gene>
<dbReference type="InterPro" id="IPR032675">
    <property type="entry name" value="LRR_dom_sf"/>
</dbReference>
<dbReference type="OMA" id="WECVIST"/>
<evidence type="ECO:0000256" key="6">
    <source>
        <dbReference type="ARBA" id="ARBA00022737"/>
    </source>
</evidence>
<evidence type="ECO:0000256" key="5">
    <source>
        <dbReference type="ARBA" id="ARBA00022729"/>
    </source>
</evidence>
<dbReference type="SMART" id="SM00082">
    <property type="entry name" value="LRRCT"/>
    <property type="match status" value="1"/>
</dbReference>
<dbReference type="GO" id="GO:0098978">
    <property type="term" value="C:glutamatergic synapse"/>
    <property type="evidence" value="ECO:0007669"/>
    <property type="project" value="TreeGrafter"/>
</dbReference>
<feature type="chain" id="PRO_5019045829" description="LRRCT domain-containing protein" evidence="14">
    <location>
        <begin position="20"/>
        <end position="277"/>
    </location>
</feature>
<evidence type="ECO:0000256" key="3">
    <source>
        <dbReference type="ARBA" id="ARBA00022614"/>
    </source>
</evidence>
<dbReference type="Pfam" id="PF00560">
    <property type="entry name" value="LRR_1"/>
    <property type="match status" value="1"/>
</dbReference>
<evidence type="ECO:0000256" key="7">
    <source>
        <dbReference type="ARBA" id="ARBA00022989"/>
    </source>
</evidence>
<protein>
    <recommendedName>
        <fullName evidence="15">LRRCT domain-containing protein</fullName>
    </recommendedName>
</protein>
<keyword evidence="9" id="KW-0472">Membrane</keyword>
<dbReference type="PANTHER" id="PTHR45930">
    <property type="entry name" value="G-PROTEIN COUPLED RECEPTOR 124-LIKE PROTEIN"/>
    <property type="match status" value="1"/>
</dbReference>
<dbReference type="GO" id="GO:0005886">
    <property type="term" value="C:plasma membrane"/>
    <property type="evidence" value="ECO:0007669"/>
    <property type="project" value="TreeGrafter"/>
</dbReference>
<evidence type="ECO:0000256" key="2">
    <source>
        <dbReference type="ARBA" id="ARBA00007343"/>
    </source>
</evidence>
<keyword evidence="11" id="KW-0675">Receptor</keyword>
<dbReference type="STRING" id="137246.A0A401RW14"/>
<dbReference type="InterPro" id="IPR001611">
    <property type="entry name" value="Leu-rich_rpt"/>
</dbReference>
<evidence type="ECO:0000256" key="12">
    <source>
        <dbReference type="ARBA" id="ARBA00023224"/>
    </source>
</evidence>
<name>A0A401RW14_CHIPU</name>
<evidence type="ECO:0000256" key="4">
    <source>
        <dbReference type="ARBA" id="ARBA00022692"/>
    </source>
</evidence>
<dbReference type="InterPro" id="IPR051963">
    <property type="entry name" value="Adhesion_GPCR_A"/>
</dbReference>
<keyword evidence="12" id="KW-0807">Transducer</keyword>
<dbReference type="Pfam" id="PF13855">
    <property type="entry name" value="LRR_8"/>
    <property type="match status" value="1"/>
</dbReference>
<evidence type="ECO:0000259" key="15">
    <source>
        <dbReference type="SMART" id="SM00082"/>
    </source>
</evidence>
<dbReference type="Proteomes" id="UP000287033">
    <property type="component" value="Unassembled WGS sequence"/>
</dbReference>
<dbReference type="FunFam" id="3.80.10.10:FF:000287">
    <property type="entry name" value="adhesion G protein-coupled receptor A3"/>
    <property type="match status" value="1"/>
</dbReference>
<evidence type="ECO:0000313" key="16">
    <source>
        <dbReference type="EMBL" id="GCC22313.1"/>
    </source>
</evidence>
<keyword evidence="7" id="KW-1133">Transmembrane helix</keyword>
<evidence type="ECO:0000256" key="1">
    <source>
        <dbReference type="ARBA" id="ARBA00004141"/>
    </source>
</evidence>
<feature type="signal peptide" evidence="14">
    <location>
        <begin position="1"/>
        <end position="19"/>
    </location>
</feature>
<proteinExistence type="inferred from homology"/>
<dbReference type="GO" id="GO:0007166">
    <property type="term" value="P:cell surface receptor signaling pathway"/>
    <property type="evidence" value="ECO:0007669"/>
    <property type="project" value="TreeGrafter"/>
</dbReference>
<comment type="subcellular location">
    <subcellularLocation>
        <location evidence="1">Membrane</location>
        <topology evidence="1">Multi-pass membrane protein</topology>
    </subcellularLocation>
</comment>
<dbReference type="EMBL" id="BEZZ01000009">
    <property type="protein sequence ID" value="GCC22313.1"/>
    <property type="molecule type" value="Genomic_DNA"/>
</dbReference>
<evidence type="ECO:0000256" key="11">
    <source>
        <dbReference type="ARBA" id="ARBA00023170"/>
    </source>
</evidence>
<keyword evidence="3" id="KW-0433">Leucine-rich repeat</keyword>
<feature type="domain" description="LRRCT" evidence="15">
    <location>
        <begin position="174"/>
        <end position="224"/>
    </location>
</feature>
<dbReference type="OrthoDB" id="10031018at2759"/>
<keyword evidence="5 14" id="KW-0732">Signal</keyword>
<dbReference type="SMART" id="SM00369">
    <property type="entry name" value="LRR_TYP"/>
    <property type="match status" value="4"/>
</dbReference>
<keyword evidence="17" id="KW-1185">Reference proteome</keyword>
<dbReference type="InterPro" id="IPR000483">
    <property type="entry name" value="Cys-rich_flank_reg_C"/>
</dbReference>
<evidence type="ECO:0000313" key="17">
    <source>
        <dbReference type="Proteomes" id="UP000287033"/>
    </source>
</evidence>
<dbReference type="AlphaFoldDB" id="A0A401RW14"/>
<keyword evidence="4" id="KW-0812">Transmembrane</keyword>
<keyword evidence="6" id="KW-0677">Repeat</keyword>
<dbReference type="GO" id="GO:0014069">
    <property type="term" value="C:postsynaptic density"/>
    <property type="evidence" value="ECO:0007669"/>
    <property type="project" value="TreeGrafter"/>
</dbReference>
<sequence>MKLLLWVHLIAGLYGGTAGNRSCPDLIIDSCSCTSERSKGPGRQIIRIKVACSHGELLETLQSSLLPNQTVTLILSNNKISLLKNGSFFGLRSLERLDLKNNLISNIEPGALYGLPELKRLDLSNNRIGCLSPEIFTGLTSLTKLNLSGNIFSTLPLGLFIELSALKVLHFSTESLMCDCNLRWLLQWARNSSVRIADETVCVYPSALQGRPFKTLKENQLSCDGPLELPLFQMIPSRQQVVFHGDRLPFMCTATENGTICLDKDGTALLLGVREIE</sequence>
<keyword evidence="8" id="KW-0297">G-protein coupled receptor</keyword>
<keyword evidence="13" id="KW-0393">Immunoglobulin domain</keyword>
<dbReference type="PANTHER" id="PTHR45930:SF3">
    <property type="entry name" value="ADHESION G PROTEIN-COUPLED RECEPTOR A1"/>
    <property type="match status" value="1"/>
</dbReference>
<dbReference type="InterPro" id="IPR003591">
    <property type="entry name" value="Leu-rich_rpt_typical-subtyp"/>
</dbReference>
<evidence type="ECO:0000256" key="10">
    <source>
        <dbReference type="ARBA" id="ARBA00023157"/>
    </source>
</evidence>
<dbReference type="Gene3D" id="3.80.10.10">
    <property type="entry name" value="Ribonuclease Inhibitor"/>
    <property type="match status" value="2"/>
</dbReference>
<evidence type="ECO:0000256" key="9">
    <source>
        <dbReference type="ARBA" id="ARBA00023136"/>
    </source>
</evidence>
<dbReference type="GO" id="GO:0004930">
    <property type="term" value="F:G protein-coupled receptor activity"/>
    <property type="evidence" value="ECO:0007669"/>
    <property type="project" value="UniProtKB-KW"/>
</dbReference>
<dbReference type="PROSITE" id="PS51450">
    <property type="entry name" value="LRR"/>
    <property type="match status" value="2"/>
</dbReference>
<evidence type="ECO:0000256" key="8">
    <source>
        <dbReference type="ARBA" id="ARBA00023040"/>
    </source>
</evidence>
<evidence type="ECO:0000256" key="14">
    <source>
        <dbReference type="SAM" id="SignalP"/>
    </source>
</evidence>
<evidence type="ECO:0000256" key="13">
    <source>
        <dbReference type="ARBA" id="ARBA00023319"/>
    </source>
</evidence>
<comment type="caution">
    <text evidence="16">The sequence shown here is derived from an EMBL/GenBank/DDBJ whole genome shotgun (WGS) entry which is preliminary data.</text>
</comment>
<organism evidence="16 17">
    <name type="scientific">Chiloscyllium punctatum</name>
    <name type="common">Brownbanded bambooshark</name>
    <name type="synonym">Hemiscyllium punctatum</name>
    <dbReference type="NCBI Taxonomy" id="137246"/>
    <lineage>
        <taxon>Eukaryota</taxon>
        <taxon>Metazoa</taxon>
        <taxon>Chordata</taxon>
        <taxon>Craniata</taxon>
        <taxon>Vertebrata</taxon>
        <taxon>Chondrichthyes</taxon>
        <taxon>Elasmobranchii</taxon>
        <taxon>Galeomorphii</taxon>
        <taxon>Galeoidea</taxon>
        <taxon>Orectolobiformes</taxon>
        <taxon>Hemiscylliidae</taxon>
        <taxon>Chiloscyllium</taxon>
    </lineage>
</organism>
<comment type="similarity">
    <text evidence="2">Belongs to the G-protein coupled receptor 2 family. Adhesion G-protein coupled receptor (ADGR) subfamily.</text>
</comment>
<dbReference type="SUPFAM" id="SSF52058">
    <property type="entry name" value="L domain-like"/>
    <property type="match status" value="1"/>
</dbReference>
<reference evidence="16 17" key="1">
    <citation type="journal article" date="2018" name="Nat. Ecol. Evol.">
        <title>Shark genomes provide insights into elasmobranch evolution and the origin of vertebrates.</title>
        <authorList>
            <person name="Hara Y"/>
            <person name="Yamaguchi K"/>
            <person name="Onimaru K"/>
            <person name="Kadota M"/>
            <person name="Koyanagi M"/>
            <person name="Keeley SD"/>
            <person name="Tatsumi K"/>
            <person name="Tanaka K"/>
            <person name="Motone F"/>
            <person name="Kageyama Y"/>
            <person name="Nozu R"/>
            <person name="Adachi N"/>
            <person name="Nishimura O"/>
            <person name="Nakagawa R"/>
            <person name="Tanegashima C"/>
            <person name="Kiyatake I"/>
            <person name="Matsumoto R"/>
            <person name="Murakumo K"/>
            <person name="Nishida K"/>
            <person name="Terakita A"/>
            <person name="Kuratani S"/>
            <person name="Sato K"/>
            <person name="Hyodo S Kuraku.S."/>
        </authorList>
    </citation>
    <scope>NUCLEOTIDE SEQUENCE [LARGE SCALE GENOMIC DNA]</scope>
</reference>
<keyword evidence="10" id="KW-1015">Disulfide bond</keyword>